<dbReference type="OrthoDB" id="10039782at2759"/>
<keyword evidence="1 2" id="KW-0694">RNA-binding</keyword>
<protein>
    <submittedName>
        <fullName evidence="5">RNA binding protein</fullName>
    </submittedName>
</protein>
<sequence length="297" mass="33627">MAFQFNNQSTMTTPNFVGTISDPNDYAVFGNLNDSPVEFTMNKNNPSSSRNSDDKDESSQSPPQKGRKERRLERSKNRDKKDPEKNRDDSDSNLSNTPDVIPIQNGTTLPPNMWGSVMGMGYPMVGVNMIVDPNMMSMSNYSMMPPIMAPDPNMITTDPSLIINPVKEIVHCKSCTLFPPNPNAPPPTTRERPPGCRTVFVGGLPENMTEDIITEVFERCGEITTLRLSKKNFCHIRFVYEASVDAAIFLSGYRIRIGSNSDPPNTGRLHVDYAQARDDQYEWECRQRQLQREQRHR</sequence>
<dbReference type="Gene3D" id="3.30.70.330">
    <property type="match status" value="1"/>
</dbReference>
<evidence type="ECO:0000259" key="4">
    <source>
        <dbReference type="PROSITE" id="PS50102"/>
    </source>
</evidence>
<keyword evidence="6" id="KW-1185">Reference proteome</keyword>
<dbReference type="PANTHER" id="PTHR16001">
    <property type="entry name" value="ECTO-NOX DISULFIDE-THIOL EXCHANGER"/>
    <property type="match status" value="1"/>
</dbReference>
<evidence type="ECO:0000256" key="1">
    <source>
        <dbReference type="ARBA" id="ARBA00022884"/>
    </source>
</evidence>
<accession>A0A0T6B7H9</accession>
<dbReference type="GO" id="GO:0007624">
    <property type="term" value="P:ultradian rhythm"/>
    <property type="evidence" value="ECO:0007669"/>
    <property type="project" value="InterPro"/>
</dbReference>
<feature type="domain" description="RRM" evidence="4">
    <location>
        <begin position="197"/>
        <end position="276"/>
    </location>
</feature>
<dbReference type="InterPro" id="IPR035979">
    <property type="entry name" value="RBD_domain_sf"/>
</dbReference>
<feature type="non-terminal residue" evidence="5">
    <location>
        <position position="297"/>
    </location>
</feature>
<dbReference type="AlphaFoldDB" id="A0A0T6B7H9"/>
<evidence type="ECO:0000313" key="5">
    <source>
        <dbReference type="EMBL" id="KRT83282.1"/>
    </source>
</evidence>
<dbReference type="SUPFAM" id="SSF54928">
    <property type="entry name" value="RNA-binding domain, RBD"/>
    <property type="match status" value="1"/>
</dbReference>
<comment type="caution">
    <text evidence="5">The sequence shown here is derived from an EMBL/GenBank/DDBJ whole genome shotgun (WGS) entry which is preliminary data.</text>
</comment>
<feature type="region of interest" description="Disordered" evidence="3">
    <location>
        <begin position="32"/>
        <end position="111"/>
    </location>
</feature>
<evidence type="ECO:0000313" key="6">
    <source>
        <dbReference type="Proteomes" id="UP000051574"/>
    </source>
</evidence>
<dbReference type="InterPro" id="IPR038876">
    <property type="entry name" value="ENOX"/>
</dbReference>
<dbReference type="GO" id="GO:0003723">
    <property type="term" value="F:RNA binding"/>
    <property type="evidence" value="ECO:0007669"/>
    <property type="project" value="UniProtKB-UniRule"/>
</dbReference>
<dbReference type="PANTHER" id="PTHR16001:SF4">
    <property type="entry name" value="ECTO-NOX DISULFIDE-THIOL EXCHANGER 1-LIKE PROTEIN"/>
    <property type="match status" value="1"/>
</dbReference>
<dbReference type="GO" id="GO:0009897">
    <property type="term" value="C:external side of plasma membrane"/>
    <property type="evidence" value="ECO:0007669"/>
    <property type="project" value="InterPro"/>
</dbReference>
<feature type="compositionally biased region" description="Basic and acidic residues" evidence="3">
    <location>
        <begin position="70"/>
        <end position="90"/>
    </location>
</feature>
<evidence type="ECO:0000256" key="3">
    <source>
        <dbReference type="SAM" id="MobiDB-lite"/>
    </source>
</evidence>
<evidence type="ECO:0000256" key="2">
    <source>
        <dbReference type="PROSITE-ProRule" id="PRU00176"/>
    </source>
</evidence>
<feature type="compositionally biased region" description="Polar residues" evidence="3">
    <location>
        <begin position="41"/>
        <end position="50"/>
    </location>
</feature>
<dbReference type="Pfam" id="PF00076">
    <property type="entry name" value="RRM_1"/>
    <property type="match status" value="1"/>
</dbReference>
<dbReference type="SMART" id="SM00360">
    <property type="entry name" value="RRM"/>
    <property type="match status" value="1"/>
</dbReference>
<dbReference type="Proteomes" id="UP000051574">
    <property type="component" value="Unassembled WGS sequence"/>
</dbReference>
<gene>
    <name evidence="5" type="ORF">AMK59_3659</name>
</gene>
<organism evidence="5 6">
    <name type="scientific">Oryctes borbonicus</name>
    <dbReference type="NCBI Taxonomy" id="1629725"/>
    <lineage>
        <taxon>Eukaryota</taxon>
        <taxon>Metazoa</taxon>
        <taxon>Ecdysozoa</taxon>
        <taxon>Arthropoda</taxon>
        <taxon>Hexapoda</taxon>
        <taxon>Insecta</taxon>
        <taxon>Pterygota</taxon>
        <taxon>Neoptera</taxon>
        <taxon>Endopterygota</taxon>
        <taxon>Coleoptera</taxon>
        <taxon>Polyphaga</taxon>
        <taxon>Scarabaeiformia</taxon>
        <taxon>Scarabaeidae</taxon>
        <taxon>Dynastinae</taxon>
        <taxon>Oryctes</taxon>
    </lineage>
</organism>
<dbReference type="InterPro" id="IPR012677">
    <property type="entry name" value="Nucleotide-bd_a/b_plait_sf"/>
</dbReference>
<proteinExistence type="predicted"/>
<reference evidence="5 6" key="1">
    <citation type="submission" date="2015-09" db="EMBL/GenBank/DDBJ databases">
        <title>Draft genome of the scarab beetle Oryctes borbonicus.</title>
        <authorList>
            <person name="Meyer J.M."/>
            <person name="Markov G.V."/>
            <person name="Baskaran P."/>
            <person name="Herrmann M."/>
            <person name="Sommer R.J."/>
            <person name="Roedelsperger C."/>
        </authorList>
    </citation>
    <scope>NUCLEOTIDE SEQUENCE [LARGE SCALE GENOMIC DNA]</scope>
    <source>
        <strain evidence="5">OB123</strain>
        <tissue evidence="5">Whole animal</tissue>
    </source>
</reference>
<dbReference type="InterPro" id="IPR000504">
    <property type="entry name" value="RRM_dom"/>
</dbReference>
<name>A0A0T6B7H9_9SCAR</name>
<dbReference type="PROSITE" id="PS50102">
    <property type="entry name" value="RRM"/>
    <property type="match status" value="1"/>
</dbReference>
<dbReference type="EMBL" id="LJIG01009337">
    <property type="protein sequence ID" value="KRT83282.1"/>
    <property type="molecule type" value="Genomic_DNA"/>
</dbReference>
<dbReference type="GO" id="GO:0016491">
    <property type="term" value="F:oxidoreductase activity"/>
    <property type="evidence" value="ECO:0007669"/>
    <property type="project" value="InterPro"/>
</dbReference>
<feature type="compositionally biased region" description="Polar residues" evidence="3">
    <location>
        <begin position="92"/>
        <end position="110"/>
    </location>
</feature>